<dbReference type="Proteomes" id="UP000546162">
    <property type="component" value="Unassembled WGS sequence"/>
</dbReference>
<protein>
    <recommendedName>
        <fullName evidence="4">Secreted protein</fullName>
    </recommendedName>
</protein>
<feature type="signal peptide" evidence="1">
    <location>
        <begin position="1"/>
        <end position="21"/>
    </location>
</feature>
<keyword evidence="1" id="KW-0732">Signal</keyword>
<accession>A0A7W7H2E8</accession>
<proteinExistence type="predicted"/>
<keyword evidence="3" id="KW-1185">Reference proteome</keyword>
<reference evidence="2 3" key="1">
    <citation type="submission" date="2020-08" db="EMBL/GenBank/DDBJ databases">
        <title>Sequencing the genomes of 1000 actinobacteria strains.</title>
        <authorList>
            <person name="Klenk H.-P."/>
        </authorList>
    </citation>
    <scope>NUCLEOTIDE SEQUENCE [LARGE SCALE GENOMIC DNA]</scope>
    <source>
        <strain evidence="2 3">DSM 45809</strain>
    </source>
</reference>
<organism evidence="2 3">
    <name type="scientific">Actinoplanes octamycinicus</name>
    <dbReference type="NCBI Taxonomy" id="135948"/>
    <lineage>
        <taxon>Bacteria</taxon>
        <taxon>Bacillati</taxon>
        <taxon>Actinomycetota</taxon>
        <taxon>Actinomycetes</taxon>
        <taxon>Micromonosporales</taxon>
        <taxon>Micromonosporaceae</taxon>
        <taxon>Actinoplanes</taxon>
    </lineage>
</organism>
<evidence type="ECO:0000256" key="1">
    <source>
        <dbReference type="SAM" id="SignalP"/>
    </source>
</evidence>
<name>A0A7W7H2E8_9ACTN</name>
<dbReference type="EMBL" id="JACHNB010000001">
    <property type="protein sequence ID" value="MBB4742647.1"/>
    <property type="molecule type" value="Genomic_DNA"/>
</dbReference>
<feature type="chain" id="PRO_5039653245" description="Secreted protein" evidence="1">
    <location>
        <begin position="22"/>
        <end position="123"/>
    </location>
</feature>
<comment type="caution">
    <text evidence="2">The sequence shown here is derived from an EMBL/GenBank/DDBJ whole genome shotgun (WGS) entry which is preliminary data.</text>
</comment>
<dbReference type="RefSeq" id="WP_185042989.1">
    <property type="nucleotide sequence ID" value="NZ_BAABFG010000005.1"/>
</dbReference>
<evidence type="ECO:0000313" key="3">
    <source>
        <dbReference type="Proteomes" id="UP000546162"/>
    </source>
</evidence>
<sequence length="123" mass="13245">MRIRPALAGVMTIAATATALAVADPAAALNQKTCKVKADGRDLDCITQTLDLAGSNLFHIATTGAAGYNWRLVVTDVQNRVVVVNERFTGNASVWRTNVYSDYTAYLRCDTVCPNVTLYFANG</sequence>
<evidence type="ECO:0008006" key="4">
    <source>
        <dbReference type="Google" id="ProtNLM"/>
    </source>
</evidence>
<evidence type="ECO:0000313" key="2">
    <source>
        <dbReference type="EMBL" id="MBB4742647.1"/>
    </source>
</evidence>
<dbReference type="AlphaFoldDB" id="A0A7W7H2E8"/>
<gene>
    <name evidence="2" type="ORF">BJY16_006106</name>
</gene>